<dbReference type="HOGENOM" id="CLU_048788_1_0_1"/>
<dbReference type="GO" id="GO:0051213">
    <property type="term" value="F:dioxygenase activity"/>
    <property type="evidence" value="ECO:0007669"/>
    <property type="project" value="InterPro"/>
</dbReference>
<evidence type="ECO:0000313" key="3">
    <source>
        <dbReference type="Proteomes" id="UP000022910"/>
    </source>
</evidence>
<organism evidence="2 3">
    <name type="scientific">Rhizophagus irregularis (strain DAOM 197198w)</name>
    <name type="common">Glomus intraradices</name>
    <dbReference type="NCBI Taxonomy" id="1432141"/>
    <lineage>
        <taxon>Eukaryota</taxon>
        <taxon>Fungi</taxon>
        <taxon>Fungi incertae sedis</taxon>
        <taxon>Mucoromycota</taxon>
        <taxon>Glomeromycotina</taxon>
        <taxon>Glomeromycetes</taxon>
        <taxon>Glomerales</taxon>
        <taxon>Glomeraceae</taxon>
        <taxon>Rhizophagus</taxon>
    </lineage>
</organism>
<dbReference type="EMBL" id="JEMT01012732">
    <property type="protein sequence ID" value="EXX74737.1"/>
    <property type="molecule type" value="Genomic_DNA"/>
</dbReference>
<dbReference type="GO" id="GO:0006307">
    <property type="term" value="P:DNA alkylation repair"/>
    <property type="evidence" value="ECO:0007669"/>
    <property type="project" value="InterPro"/>
</dbReference>
<dbReference type="Pfam" id="PF13532">
    <property type="entry name" value="2OG-FeII_Oxy_2"/>
    <property type="match status" value="1"/>
</dbReference>
<evidence type="ECO:0000313" key="2">
    <source>
        <dbReference type="EMBL" id="EXX74737.1"/>
    </source>
</evidence>
<dbReference type="InterPro" id="IPR005123">
    <property type="entry name" value="Oxoglu/Fe-dep_dioxygenase_dom"/>
</dbReference>
<dbReference type="InterPro" id="IPR037151">
    <property type="entry name" value="AlkB-like_sf"/>
</dbReference>
<evidence type="ECO:0000259" key="1">
    <source>
        <dbReference type="PROSITE" id="PS51471"/>
    </source>
</evidence>
<reference evidence="2 3" key="1">
    <citation type="submission" date="2014-02" db="EMBL/GenBank/DDBJ databases">
        <title>Single nucleus genome sequencing reveals high similarity among nuclei of an endomycorrhizal fungus.</title>
        <authorList>
            <person name="Lin K."/>
            <person name="Geurts R."/>
            <person name="Zhang Z."/>
            <person name="Limpens E."/>
            <person name="Saunders D.G."/>
            <person name="Mu D."/>
            <person name="Pang E."/>
            <person name="Cao H."/>
            <person name="Cha H."/>
            <person name="Lin T."/>
            <person name="Zhou Q."/>
            <person name="Shang Y."/>
            <person name="Li Y."/>
            <person name="Ivanov S."/>
            <person name="Sharma T."/>
            <person name="Velzen R.V."/>
            <person name="Ruijter N.D."/>
            <person name="Aanen D.K."/>
            <person name="Win J."/>
            <person name="Kamoun S."/>
            <person name="Bisseling T."/>
            <person name="Huang S."/>
        </authorList>
    </citation>
    <scope>NUCLEOTIDE SEQUENCE [LARGE SCALE GENOMIC DNA]</scope>
    <source>
        <strain evidence="3">DAOM197198w</strain>
    </source>
</reference>
<dbReference type="Gene3D" id="2.60.120.590">
    <property type="entry name" value="Alpha-ketoglutarate-dependent dioxygenase AlkB-like"/>
    <property type="match status" value="1"/>
</dbReference>
<sequence>MKRLQQYEREKDFNTNETKKRVKANSLSTFVQLDIPQAEVIYYCSIFSPEVCSKYYQELISLSYWTRPTFKVFGRPVKAARLTCSFGSDPNKVYKYSGTIAGVDSIEYPPSIKEIKEKIEDILNTQFNFVLLNWYKDGQDSIGEHSDNEKGLVKFGAIACVSLGAERTFIFRNKKNKKITHKISLENGSLIIMKGTTQQYWKHSIPKEKLVKEGRISLTFRQLE</sequence>
<protein>
    <recommendedName>
        <fullName evidence="1">Fe2OG dioxygenase domain-containing protein</fullName>
    </recommendedName>
</protein>
<dbReference type="InterPro" id="IPR027450">
    <property type="entry name" value="AlkB-like"/>
</dbReference>
<dbReference type="AlphaFoldDB" id="A0A015JYX9"/>
<keyword evidence="3" id="KW-1185">Reference proteome</keyword>
<dbReference type="PANTHER" id="PTHR31212:SF4">
    <property type="entry name" value="ALPHA-KETOGLUTARATE-DEPENDENT DIOXYGENASE ALKB HOMOLOG 3"/>
    <property type="match status" value="1"/>
</dbReference>
<dbReference type="InterPro" id="IPR032854">
    <property type="entry name" value="ALKBH3"/>
</dbReference>
<dbReference type="OrthoDB" id="545910at2759"/>
<name>A0A015JYX9_RHIIW</name>
<dbReference type="PANTHER" id="PTHR31212">
    <property type="entry name" value="ALPHA-KETOGLUTARATE-DEPENDENT DIOXYGENASE ALKB HOMOLOG 3"/>
    <property type="match status" value="1"/>
</dbReference>
<dbReference type="OMA" id="TQHHWQH"/>
<proteinExistence type="predicted"/>
<dbReference type="PROSITE" id="PS51471">
    <property type="entry name" value="FE2OG_OXY"/>
    <property type="match status" value="1"/>
</dbReference>
<feature type="domain" description="Fe2OG dioxygenase" evidence="1">
    <location>
        <begin position="126"/>
        <end position="224"/>
    </location>
</feature>
<comment type="caution">
    <text evidence="2">The sequence shown here is derived from an EMBL/GenBank/DDBJ whole genome shotgun (WGS) entry which is preliminary data.</text>
</comment>
<dbReference type="SMR" id="A0A015JYX9"/>
<gene>
    <name evidence="2" type="ORF">RirG_048320</name>
</gene>
<dbReference type="SUPFAM" id="SSF51197">
    <property type="entry name" value="Clavaminate synthase-like"/>
    <property type="match status" value="1"/>
</dbReference>
<dbReference type="STRING" id="1432141.A0A015JYX9"/>
<accession>A0A015JYX9</accession>
<dbReference type="Proteomes" id="UP000022910">
    <property type="component" value="Unassembled WGS sequence"/>
</dbReference>